<evidence type="ECO:0000256" key="2">
    <source>
        <dbReference type="SAM" id="MobiDB-lite"/>
    </source>
</evidence>
<dbReference type="Pfam" id="PF01425">
    <property type="entry name" value="Amidase"/>
    <property type="match status" value="1"/>
</dbReference>
<comment type="similarity">
    <text evidence="1">Belongs to the amidase family.</text>
</comment>
<dbReference type="GO" id="GO:0003824">
    <property type="term" value="F:catalytic activity"/>
    <property type="evidence" value="ECO:0007669"/>
    <property type="project" value="InterPro"/>
</dbReference>
<feature type="region of interest" description="Disordered" evidence="2">
    <location>
        <begin position="429"/>
        <end position="461"/>
    </location>
</feature>
<dbReference type="InterPro" id="IPR000120">
    <property type="entry name" value="Amidase"/>
</dbReference>
<dbReference type="Gene3D" id="3.90.1300.10">
    <property type="entry name" value="Amidase signature (AS) domain"/>
    <property type="match status" value="1"/>
</dbReference>
<evidence type="ECO:0000313" key="5">
    <source>
        <dbReference type="Proteomes" id="UP001274830"/>
    </source>
</evidence>
<sequence length="461" mass="49213">MAAANLYDLDATEARRLIGERKISSLSLVEACIARIEAVNPKINAVVTKAYERARAEAKAADEAVLNGQPLGILHGLPIVIKDLNKTEGIRTTYCSPLFENYVPDQDDTVIARLRRNGAIILGKTNAPEFACGSNTTNRVFGPSGNPFDPSLTPGGSSGGAGSALATNMVPLANGSDSGASIRNPAAFCGVVGLRPTPGLVSSAERSFSLSTNGVEGPMGRTVADVALLLAGMAEHDSRDMMSRPIDPSIYLTLGHVDVSTLRVGLSEDLGFAPVDKVVREKFRSKVDKIRGAFAVCEDSKINMQGAEEAYMGVRALYLLAGHGAKYAAKDSNLSPELAWNIESALKMTPMQYATAHVEQTRLYQVVQAAFDEYDILITPAVNVLPFPWSTPFPTTLDDRPARHYAEWFSITYAVSLVGHPTIALPAGLDPQETRRAKPDVEKLLAGPDMADAKSSALGKD</sequence>
<evidence type="ECO:0000256" key="1">
    <source>
        <dbReference type="ARBA" id="ARBA00009199"/>
    </source>
</evidence>
<protein>
    <recommendedName>
        <fullName evidence="3">Amidase domain-containing protein</fullName>
    </recommendedName>
</protein>
<dbReference type="SUPFAM" id="SSF75304">
    <property type="entry name" value="Amidase signature (AS) enzymes"/>
    <property type="match status" value="1"/>
</dbReference>
<reference evidence="4" key="1">
    <citation type="submission" date="2023-07" db="EMBL/GenBank/DDBJ databases">
        <title>Black Yeasts Isolated from many extreme environments.</title>
        <authorList>
            <person name="Coleine C."/>
            <person name="Stajich J.E."/>
            <person name="Selbmann L."/>
        </authorList>
    </citation>
    <scope>NUCLEOTIDE SEQUENCE</scope>
    <source>
        <strain evidence="4">CCFEE 5485</strain>
    </source>
</reference>
<comment type="caution">
    <text evidence="4">The sequence shown here is derived from an EMBL/GenBank/DDBJ whole genome shotgun (WGS) entry which is preliminary data.</text>
</comment>
<feature type="compositionally biased region" description="Basic and acidic residues" evidence="2">
    <location>
        <begin position="432"/>
        <end position="443"/>
    </location>
</feature>
<evidence type="ECO:0000313" key="4">
    <source>
        <dbReference type="EMBL" id="KAK3679541.1"/>
    </source>
</evidence>
<organism evidence="4 5">
    <name type="scientific">Recurvomyces mirabilis</name>
    <dbReference type="NCBI Taxonomy" id="574656"/>
    <lineage>
        <taxon>Eukaryota</taxon>
        <taxon>Fungi</taxon>
        <taxon>Dikarya</taxon>
        <taxon>Ascomycota</taxon>
        <taxon>Pezizomycotina</taxon>
        <taxon>Dothideomycetes</taxon>
        <taxon>Dothideomycetidae</taxon>
        <taxon>Mycosphaerellales</taxon>
        <taxon>Teratosphaeriaceae</taxon>
        <taxon>Recurvomyces</taxon>
    </lineage>
</organism>
<dbReference type="InterPro" id="IPR020556">
    <property type="entry name" value="Amidase_CS"/>
</dbReference>
<dbReference type="PROSITE" id="PS00571">
    <property type="entry name" value="AMIDASES"/>
    <property type="match status" value="1"/>
</dbReference>
<evidence type="ECO:0000259" key="3">
    <source>
        <dbReference type="Pfam" id="PF01425"/>
    </source>
</evidence>
<feature type="region of interest" description="Disordered" evidence="2">
    <location>
        <begin position="141"/>
        <end position="160"/>
    </location>
</feature>
<dbReference type="AlphaFoldDB" id="A0AAE1C663"/>
<dbReference type="PANTHER" id="PTHR11895">
    <property type="entry name" value="TRANSAMIDASE"/>
    <property type="match status" value="1"/>
</dbReference>
<name>A0AAE1C663_9PEZI</name>
<gene>
    <name evidence="4" type="ORF">LTR78_001102</name>
</gene>
<dbReference type="PANTHER" id="PTHR11895:SF76">
    <property type="entry name" value="INDOLEACETAMIDE HYDROLASE"/>
    <property type="match status" value="1"/>
</dbReference>
<proteinExistence type="inferred from homology"/>
<accession>A0AAE1C663</accession>
<dbReference type="InterPro" id="IPR023631">
    <property type="entry name" value="Amidase_dom"/>
</dbReference>
<feature type="domain" description="Amidase" evidence="3">
    <location>
        <begin position="28"/>
        <end position="432"/>
    </location>
</feature>
<dbReference type="Proteomes" id="UP001274830">
    <property type="component" value="Unassembled WGS sequence"/>
</dbReference>
<dbReference type="EMBL" id="JAUTXT010000002">
    <property type="protein sequence ID" value="KAK3679541.1"/>
    <property type="molecule type" value="Genomic_DNA"/>
</dbReference>
<keyword evidence="5" id="KW-1185">Reference proteome</keyword>
<dbReference type="InterPro" id="IPR036928">
    <property type="entry name" value="AS_sf"/>
</dbReference>